<organism evidence="1 2">
    <name type="scientific">Mycoplasmopsis phocirhinis</name>
    <dbReference type="NCBI Taxonomy" id="142650"/>
    <lineage>
        <taxon>Bacteria</taxon>
        <taxon>Bacillati</taxon>
        <taxon>Mycoplasmatota</taxon>
        <taxon>Mycoplasmoidales</taxon>
        <taxon>Metamycoplasmataceae</taxon>
        <taxon>Mycoplasmopsis</taxon>
    </lineage>
</organism>
<proteinExistence type="predicted"/>
<dbReference type="KEGG" id="mphi:EG856_03255"/>
<accession>A0A4P6MU18</accession>
<dbReference type="EMBL" id="CP034841">
    <property type="protein sequence ID" value="QBF34907.1"/>
    <property type="molecule type" value="Genomic_DNA"/>
</dbReference>
<dbReference type="OrthoDB" id="399351at2"/>
<name>A0A4P6MU18_9BACT</name>
<dbReference type="AlphaFoldDB" id="A0A4P6MU18"/>
<sequence length="134" mass="16002">MKIKFRSEYNQSGQDQITEFEADANYLKQKIKHLFDNEEFEYDIYEFKDPQSNKLTRIELNPLSVNVISDNATLQLRLNKYHSGSQLNLNKNKFVLKTFMNECFIKEQQASFSYELFSVVDQPMGRFKVFIEYK</sequence>
<evidence type="ECO:0000313" key="2">
    <source>
        <dbReference type="Proteomes" id="UP000289326"/>
    </source>
</evidence>
<gene>
    <name evidence="1" type="ORF">EG856_03255</name>
</gene>
<keyword evidence="2" id="KW-1185">Reference proteome</keyword>
<reference evidence="1 2" key="1">
    <citation type="submission" date="2019-01" db="EMBL/GenBank/DDBJ databases">
        <title>Complete sequence and annotation of the Mycoplasma phocirhinis strain 852T genome.</title>
        <authorList>
            <person name="Frasca S.Jr."/>
            <person name="Kutish G.F."/>
            <person name="Castellanos Gell J."/>
            <person name="Michaels D.L."/>
            <person name="Brown D.R."/>
        </authorList>
    </citation>
    <scope>NUCLEOTIDE SEQUENCE [LARGE SCALE GENOMIC DNA]</scope>
    <source>
        <strain evidence="1 2">852</strain>
    </source>
</reference>
<evidence type="ECO:0000313" key="1">
    <source>
        <dbReference type="EMBL" id="QBF34907.1"/>
    </source>
</evidence>
<dbReference type="Proteomes" id="UP000289326">
    <property type="component" value="Chromosome"/>
</dbReference>
<protein>
    <submittedName>
        <fullName evidence="1">Uncharacterized protein</fullName>
    </submittedName>
</protein>
<dbReference type="RefSeq" id="WP_130429684.1">
    <property type="nucleotide sequence ID" value="NZ_CP034841.1"/>
</dbReference>